<proteinExistence type="predicted"/>
<evidence type="ECO:0000313" key="1">
    <source>
        <dbReference type="EMBL" id="NHF59532.1"/>
    </source>
</evidence>
<reference evidence="1" key="1">
    <citation type="submission" date="2019-07" db="EMBL/GenBank/DDBJ databases">
        <authorList>
            <person name="De-Chao Zhang Q."/>
        </authorList>
    </citation>
    <scope>NUCLEOTIDE SEQUENCE</scope>
    <source>
        <strain evidence="1">TP-CH-4</strain>
    </source>
</reference>
<gene>
    <name evidence="1" type="ORF">FK220_009285</name>
</gene>
<dbReference type="RefSeq" id="WP_152574033.1">
    <property type="nucleotide sequence ID" value="NZ_VIKU02000002.1"/>
</dbReference>
<comment type="caution">
    <text evidence="1">The sequence shown here is derived from an EMBL/GenBank/DDBJ whole genome shotgun (WGS) entry which is preliminary data.</text>
</comment>
<evidence type="ECO:0000313" key="2">
    <source>
        <dbReference type="Proteomes" id="UP000707206"/>
    </source>
</evidence>
<organism evidence="1 2">
    <name type="scientific">Pelagihabitans pacificus</name>
    <dbReference type="NCBI Taxonomy" id="2696054"/>
    <lineage>
        <taxon>Bacteria</taxon>
        <taxon>Pseudomonadati</taxon>
        <taxon>Bacteroidota</taxon>
        <taxon>Flavobacteriia</taxon>
        <taxon>Flavobacteriales</taxon>
        <taxon>Flavobacteriaceae</taxon>
        <taxon>Pelagihabitans</taxon>
    </lineage>
</organism>
<keyword evidence="2" id="KW-1185">Reference proteome</keyword>
<dbReference type="Proteomes" id="UP000707206">
    <property type="component" value="Unassembled WGS sequence"/>
</dbReference>
<dbReference type="AlphaFoldDB" id="A0A967AXQ9"/>
<dbReference type="EMBL" id="VIKU02000002">
    <property type="protein sequence ID" value="NHF59532.1"/>
    <property type="molecule type" value="Genomic_DNA"/>
</dbReference>
<protein>
    <submittedName>
        <fullName evidence="1">Uncharacterized protein</fullName>
    </submittedName>
</protein>
<sequence length="120" mass="13739">MTDPERTVVQFILSEAEGPHPESLLKDSKTHKSLWFLTDPERTVVQFILSEAEGPYPDFGLQKYKSLSEMHHSSSFLFYELAFARIEKKSYLIVHKPSTTNSYGILTLGTPTGFPVHHWL</sequence>
<reference evidence="1" key="2">
    <citation type="submission" date="2020-03" db="EMBL/GenBank/DDBJ databases">
        <title>Flavobacteriaceae bacterium strain TP-CH-4, a member of the family Flavobacteriaceae isolated from a deep-sea seamount.</title>
        <authorList>
            <person name="Zhang D.-C."/>
        </authorList>
    </citation>
    <scope>NUCLEOTIDE SEQUENCE</scope>
    <source>
        <strain evidence="1">TP-CH-4</strain>
    </source>
</reference>
<accession>A0A967AXQ9</accession>
<name>A0A967AXQ9_9FLAO</name>